<evidence type="ECO:0000313" key="3">
    <source>
        <dbReference type="Proteomes" id="UP001187825"/>
    </source>
</evidence>
<comment type="caution">
    <text evidence="2">The sequence shown here is derived from an EMBL/GenBank/DDBJ whole genome shotgun (WGS) entry which is preliminary data.</text>
</comment>
<dbReference type="Proteomes" id="UP001187825">
    <property type="component" value="Unassembled WGS sequence"/>
</dbReference>
<organism evidence="2 3">
    <name type="scientific">Escherichia coli O111</name>
    <dbReference type="NCBI Taxonomy" id="1055535"/>
    <lineage>
        <taxon>Bacteria</taxon>
        <taxon>Pseudomonadati</taxon>
        <taxon>Pseudomonadota</taxon>
        <taxon>Gammaproteobacteria</taxon>
        <taxon>Enterobacterales</taxon>
        <taxon>Enterobacteriaceae</taxon>
        <taxon>Escherichia</taxon>
    </lineage>
</organism>
<feature type="transmembrane region" description="Helical" evidence="1">
    <location>
        <begin position="36"/>
        <end position="54"/>
    </location>
</feature>
<accession>A0AAD2VJI5</accession>
<name>A0AAD2VJI5_ECOLX</name>
<feature type="transmembrane region" description="Helical" evidence="1">
    <location>
        <begin position="60"/>
        <end position="78"/>
    </location>
</feature>
<keyword evidence="1" id="KW-0812">Transmembrane</keyword>
<reference evidence="2" key="1">
    <citation type="submission" date="2023-10" db="EMBL/GenBank/DDBJ databases">
        <authorList>
            <consortium name="GenomeTrakr network: Whole genome sequencing for foodborne pathogen traceback"/>
        </authorList>
    </citation>
    <scope>NUCLEOTIDE SEQUENCE</scope>
    <source>
        <strain evidence="2">RM9975</strain>
    </source>
</reference>
<dbReference type="AlphaFoldDB" id="A0AAD2VJI5"/>
<sequence length="350" mass="40665">MSIDLLFSITEIAIVFSCTIYIFTQCLLMRRIYLDKSILILLCLLFFLVIIQLPELNVNGLVDSLKLSLPLLMVFIAFQKPKLCLWVIIALLFLNSAFNFLYLKTFDKFSSFPFTFFILLFYLFRLGIGNLPVYKNKKFYALIFLFILIDIMQSLLINYRGQILYSVICILILVFKVNLRKKIPYFFLMLPVLYVIIMAYIGFNYFNKGVTFFEPTASNIERTGMIYYLVSQLGDYIFHGMGTLNFLNNGGQYKTLYGLPSLIPNDPHDFLLRFFISIGVIGALVYHSIFFVFFRRISFLLYERNAPFIVVSCLLLLQVVLIYTLNPFDAFNRLICGLTVGVVYGFAKIR</sequence>
<proteinExistence type="predicted"/>
<feature type="transmembrane region" description="Helical" evidence="1">
    <location>
        <begin position="109"/>
        <end position="127"/>
    </location>
</feature>
<feature type="transmembrane region" description="Helical" evidence="1">
    <location>
        <begin position="270"/>
        <end position="294"/>
    </location>
</feature>
<feature type="transmembrane region" description="Helical" evidence="1">
    <location>
        <begin position="186"/>
        <end position="206"/>
    </location>
</feature>
<feature type="transmembrane region" description="Helical" evidence="1">
    <location>
        <begin position="6"/>
        <end position="24"/>
    </location>
</feature>
<keyword evidence="1" id="KW-1133">Transmembrane helix</keyword>
<dbReference type="EMBL" id="ABNXQI010000034">
    <property type="protein sequence ID" value="ELP2901555.1"/>
    <property type="molecule type" value="Genomic_DNA"/>
</dbReference>
<protein>
    <submittedName>
        <fullName evidence="2">O111 family O-antigen polymerase</fullName>
    </submittedName>
</protein>
<feature type="transmembrane region" description="Helical" evidence="1">
    <location>
        <begin position="163"/>
        <end position="179"/>
    </location>
</feature>
<evidence type="ECO:0000313" key="2">
    <source>
        <dbReference type="EMBL" id="ELP2901555.1"/>
    </source>
</evidence>
<evidence type="ECO:0000256" key="1">
    <source>
        <dbReference type="SAM" id="Phobius"/>
    </source>
</evidence>
<feature type="transmembrane region" description="Helical" evidence="1">
    <location>
        <begin position="330"/>
        <end position="347"/>
    </location>
</feature>
<feature type="transmembrane region" description="Helical" evidence="1">
    <location>
        <begin position="306"/>
        <end position="324"/>
    </location>
</feature>
<feature type="transmembrane region" description="Helical" evidence="1">
    <location>
        <begin position="83"/>
        <end position="103"/>
    </location>
</feature>
<keyword evidence="1" id="KW-0472">Membrane</keyword>
<feature type="transmembrane region" description="Helical" evidence="1">
    <location>
        <begin position="139"/>
        <end position="157"/>
    </location>
</feature>
<gene>
    <name evidence="2" type="primary">wzy</name>
    <name evidence="2" type="ORF">R0P33_003895</name>
</gene>